<feature type="non-terminal residue" evidence="3">
    <location>
        <position position="1"/>
    </location>
</feature>
<keyword evidence="2" id="KW-0472">Membrane</keyword>
<dbReference type="EMBL" id="AJWY01008871">
    <property type="protein sequence ID" value="EKC59999.1"/>
    <property type="molecule type" value="Genomic_DNA"/>
</dbReference>
<reference evidence="3" key="1">
    <citation type="journal article" date="2013" name="Environ. Microbiol.">
        <title>Microbiota from the distal guts of lean and obese adolescents exhibit partial functional redundancy besides clear differences in community structure.</title>
        <authorList>
            <person name="Ferrer M."/>
            <person name="Ruiz A."/>
            <person name="Lanza F."/>
            <person name="Haange S.B."/>
            <person name="Oberbach A."/>
            <person name="Till H."/>
            <person name="Bargiela R."/>
            <person name="Campoy C."/>
            <person name="Segura M.T."/>
            <person name="Richter M."/>
            <person name="von Bergen M."/>
            <person name="Seifert J."/>
            <person name="Suarez A."/>
        </authorList>
    </citation>
    <scope>NUCLEOTIDE SEQUENCE</scope>
</reference>
<dbReference type="AlphaFoldDB" id="K1SXE6"/>
<feature type="compositionally biased region" description="Polar residues" evidence="1">
    <location>
        <begin position="30"/>
        <end position="42"/>
    </location>
</feature>
<accession>K1SXE6</accession>
<evidence type="ECO:0000256" key="2">
    <source>
        <dbReference type="SAM" id="Phobius"/>
    </source>
</evidence>
<comment type="caution">
    <text evidence="3">The sequence shown here is derived from an EMBL/GenBank/DDBJ whole genome shotgun (WGS) entry which is preliminary data.</text>
</comment>
<feature type="compositionally biased region" description="Basic and acidic residues" evidence="1">
    <location>
        <begin position="8"/>
        <end position="26"/>
    </location>
</feature>
<keyword evidence="2" id="KW-0812">Transmembrane</keyword>
<organism evidence="3">
    <name type="scientific">human gut metagenome</name>
    <dbReference type="NCBI Taxonomy" id="408170"/>
    <lineage>
        <taxon>unclassified sequences</taxon>
        <taxon>metagenomes</taxon>
        <taxon>organismal metagenomes</taxon>
    </lineage>
</organism>
<feature type="transmembrane region" description="Helical" evidence="2">
    <location>
        <begin position="157"/>
        <end position="175"/>
    </location>
</feature>
<proteinExistence type="predicted"/>
<sequence length="192" mass="22033">PRRRPRTYRPEYIRNEDVEKSQRDSLVRQLRQQQQESDSTSRTLLIATESLPTDRTRLAIPLKDLERLPPGAAYTARSGRAAIRAEKQDDSLIVTGISDRAERRTWLLTNQTFRRQRQSDSLASHTGLRNLSSFARDTTLLRETHASTTRKKSSGNLFRTLFTGIALGILLTVVFRKTGVWAAIRRFLKNLL</sequence>
<name>K1SXE6_9ZZZZ</name>
<evidence type="ECO:0000313" key="3">
    <source>
        <dbReference type="EMBL" id="EKC59999.1"/>
    </source>
</evidence>
<feature type="non-terminal residue" evidence="3">
    <location>
        <position position="192"/>
    </location>
</feature>
<evidence type="ECO:0000256" key="1">
    <source>
        <dbReference type="SAM" id="MobiDB-lite"/>
    </source>
</evidence>
<feature type="region of interest" description="Disordered" evidence="1">
    <location>
        <begin position="1"/>
        <end position="42"/>
    </location>
</feature>
<protein>
    <submittedName>
        <fullName evidence="3">Uncharacterized protein</fullName>
    </submittedName>
</protein>
<keyword evidence="2" id="KW-1133">Transmembrane helix</keyword>
<gene>
    <name evidence="3" type="ORF">LEA_13095</name>
</gene>